<comment type="similarity">
    <text evidence="2 6">Belongs to the major facilitator superfamily. Proton-dependent oligopeptide transporter (POT/PTR) (TC 2.A.17) family.</text>
</comment>
<dbReference type="PROSITE" id="PS01023">
    <property type="entry name" value="PTR2_2"/>
    <property type="match status" value="1"/>
</dbReference>
<evidence type="ECO:0000256" key="2">
    <source>
        <dbReference type="ARBA" id="ARBA00005982"/>
    </source>
</evidence>
<dbReference type="OrthoDB" id="8904098at2759"/>
<dbReference type="SUPFAM" id="SSF103473">
    <property type="entry name" value="MFS general substrate transporter"/>
    <property type="match status" value="1"/>
</dbReference>
<dbReference type="GO" id="GO:0022857">
    <property type="term" value="F:transmembrane transporter activity"/>
    <property type="evidence" value="ECO:0007669"/>
    <property type="project" value="InterPro"/>
</dbReference>
<dbReference type="AlphaFoldDB" id="A0A1E4SYS4"/>
<feature type="transmembrane region" description="Helical" evidence="7">
    <location>
        <begin position="190"/>
        <end position="211"/>
    </location>
</feature>
<evidence type="ECO:0000313" key="8">
    <source>
        <dbReference type="EMBL" id="ODV84665.1"/>
    </source>
</evidence>
<dbReference type="Proteomes" id="UP000094801">
    <property type="component" value="Unassembled WGS sequence"/>
</dbReference>
<gene>
    <name evidence="8" type="ORF">CANARDRAFT_28826</name>
</gene>
<keyword evidence="4 7" id="KW-1133">Transmembrane helix</keyword>
<proteinExistence type="inferred from homology"/>
<keyword evidence="6" id="KW-0813">Transport</keyword>
<dbReference type="GO" id="GO:0006857">
    <property type="term" value="P:oligopeptide transport"/>
    <property type="evidence" value="ECO:0007669"/>
    <property type="project" value="InterPro"/>
</dbReference>
<evidence type="ECO:0000313" key="9">
    <source>
        <dbReference type="Proteomes" id="UP000094801"/>
    </source>
</evidence>
<dbReference type="PANTHER" id="PTHR11654">
    <property type="entry name" value="OLIGOPEPTIDE TRANSPORTER-RELATED"/>
    <property type="match status" value="1"/>
</dbReference>
<dbReference type="InterPro" id="IPR036259">
    <property type="entry name" value="MFS_trans_sf"/>
</dbReference>
<organism evidence="8 9">
    <name type="scientific">[Candida] arabinofermentans NRRL YB-2248</name>
    <dbReference type="NCBI Taxonomy" id="983967"/>
    <lineage>
        <taxon>Eukaryota</taxon>
        <taxon>Fungi</taxon>
        <taxon>Dikarya</taxon>
        <taxon>Ascomycota</taxon>
        <taxon>Saccharomycotina</taxon>
        <taxon>Pichiomycetes</taxon>
        <taxon>Pichiales</taxon>
        <taxon>Pichiaceae</taxon>
        <taxon>Ogataea</taxon>
        <taxon>Ogataea/Candida clade</taxon>
    </lineage>
</organism>
<dbReference type="EMBL" id="KV453855">
    <property type="protein sequence ID" value="ODV84665.1"/>
    <property type="molecule type" value="Genomic_DNA"/>
</dbReference>
<feature type="transmembrane region" description="Helical" evidence="7">
    <location>
        <begin position="272"/>
        <end position="294"/>
    </location>
</feature>
<evidence type="ECO:0000256" key="7">
    <source>
        <dbReference type="SAM" id="Phobius"/>
    </source>
</evidence>
<reference evidence="9" key="1">
    <citation type="submission" date="2016-04" db="EMBL/GenBank/DDBJ databases">
        <title>Comparative genomics of biotechnologically important yeasts.</title>
        <authorList>
            <consortium name="DOE Joint Genome Institute"/>
            <person name="Riley R."/>
            <person name="Haridas S."/>
            <person name="Wolfe K.H."/>
            <person name="Lopes M.R."/>
            <person name="Hittinger C.T."/>
            <person name="Goker M."/>
            <person name="Salamov A."/>
            <person name="Wisecaver J."/>
            <person name="Long T.M."/>
            <person name="Aerts A.L."/>
            <person name="Barry K."/>
            <person name="Choi C."/>
            <person name="Clum A."/>
            <person name="Coughlan A.Y."/>
            <person name="Deshpande S."/>
            <person name="Douglass A.P."/>
            <person name="Hanson S.J."/>
            <person name="Klenk H.-P."/>
            <person name="Labutti K."/>
            <person name="Lapidus A."/>
            <person name="Lindquist E."/>
            <person name="Lipzen A."/>
            <person name="Meier-Kolthoff J.P."/>
            <person name="Ohm R.A."/>
            <person name="Otillar R.P."/>
            <person name="Pangilinan J."/>
            <person name="Peng Y."/>
            <person name="Rokas A."/>
            <person name="Rosa C.A."/>
            <person name="Scheuner C."/>
            <person name="Sibirny A.A."/>
            <person name="Slot J.C."/>
            <person name="Stielow J.B."/>
            <person name="Sun H."/>
            <person name="Kurtzman C.P."/>
            <person name="Blackwell M."/>
            <person name="Grigoriev I.V."/>
            <person name="Jeffries T.W."/>
        </authorList>
    </citation>
    <scope>NUCLEOTIDE SEQUENCE [LARGE SCALE GENOMIC DNA]</scope>
    <source>
        <strain evidence="9">NRRL YB-2248</strain>
    </source>
</reference>
<feature type="transmembrane region" description="Helical" evidence="7">
    <location>
        <begin position="248"/>
        <end position="266"/>
    </location>
</feature>
<keyword evidence="5 7" id="KW-0472">Membrane</keyword>
<dbReference type="InterPro" id="IPR018456">
    <property type="entry name" value="PTR2_symporter_CS"/>
</dbReference>
<dbReference type="Pfam" id="PF00854">
    <property type="entry name" value="PTR2"/>
    <property type="match status" value="1"/>
</dbReference>
<comment type="subcellular location">
    <subcellularLocation>
        <location evidence="1 6">Membrane</location>
        <topology evidence="1 6">Multi-pass membrane protein</topology>
    </subcellularLocation>
</comment>
<sequence length="609" mass="67402">MSDYSNEKKDKIVDEIADEVSARTSVLQSATTLPADRELLVEYANEYNPNGLVRAYEEDKAHYPIVKGKAPWVTYLFLLTELAERGSYYGITGLLANFIQRPLPTGSTTGKVFVESQSAGALGLGLQTANAFTMLLQFLAYVTPLFGGYLADSRWGRYKTICLGVFVGLVSHIIFIIAGLPTVIAGGHALAPTIIAILTLAVGTGCIKANLLPLFLDQYPYETDVLMVLKDGTVAYIDREASMGSMTLFFYWAINIGAFLQLATSYCERRVGFWLAFMVPGLMYLIVCFVIIFLGKHCKKEIPQGSILSKFFGVLRVCFKGNFIKRLRNGTFWEYSFPSEINKRNGIVTTVTGESGYKWTDQDVRDYKLTLSQCVLFLYFVFFNLNDNGLSTALTSQAGSMTTKGVPNDLFNNFNQITIIVLIPILEYIIYPLMRRWNIPFRPVWKITFGFILAASSSVASAVIQYQIYQTSPCGYYATDCDEVSPMSAWIDVSVYVLAAAGECFSNTVGYELAYTRAPENSKGLVMALFLFMTSLSSAISEAVSAALIDPHLIWPFAAIAIAGAVAAVAFLIQYWNLHKVMAEEERLRLEAHDAAEAIRKAELAATQA</sequence>
<feature type="transmembrane region" description="Helical" evidence="7">
    <location>
        <begin position="489"/>
        <end position="513"/>
    </location>
</feature>
<feature type="transmembrane region" description="Helical" evidence="7">
    <location>
        <begin position="525"/>
        <end position="548"/>
    </location>
</feature>
<feature type="transmembrane region" description="Helical" evidence="7">
    <location>
        <begin position="131"/>
        <end position="151"/>
    </location>
</feature>
<feature type="transmembrane region" description="Helical" evidence="7">
    <location>
        <begin position="554"/>
        <end position="578"/>
    </location>
</feature>
<keyword evidence="9" id="KW-1185">Reference proteome</keyword>
<dbReference type="GO" id="GO:0016020">
    <property type="term" value="C:membrane"/>
    <property type="evidence" value="ECO:0007669"/>
    <property type="project" value="UniProtKB-SubCell"/>
</dbReference>
<keyword evidence="3 6" id="KW-0812">Transmembrane</keyword>
<feature type="transmembrane region" description="Helical" evidence="7">
    <location>
        <begin position="445"/>
        <end position="469"/>
    </location>
</feature>
<evidence type="ECO:0000256" key="6">
    <source>
        <dbReference type="RuleBase" id="RU003755"/>
    </source>
</evidence>
<evidence type="ECO:0000256" key="3">
    <source>
        <dbReference type="ARBA" id="ARBA00022692"/>
    </source>
</evidence>
<feature type="transmembrane region" description="Helical" evidence="7">
    <location>
        <begin position="163"/>
        <end position="184"/>
    </location>
</feature>
<evidence type="ECO:0000256" key="4">
    <source>
        <dbReference type="ARBA" id="ARBA00022989"/>
    </source>
</evidence>
<dbReference type="Gene3D" id="1.20.1250.20">
    <property type="entry name" value="MFS general substrate transporter like domains"/>
    <property type="match status" value="1"/>
</dbReference>
<dbReference type="InterPro" id="IPR000109">
    <property type="entry name" value="POT_fam"/>
</dbReference>
<evidence type="ECO:0008006" key="10">
    <source>
        <dbReference type="Google" id="ProtNLM"/>
    </source>
</evidence>
<accession>A0A1E4SYS4</accession>
<name>A0A1E4SYS4_9ASCO</name>
<protein>
    <recommendedName>
        <fullName evidence="10">Peptide transporter PTR2</fullName>
    </recommendedName>
</protein>
<feature type="transmembrane region" description="Helical" evidence="7">
    <location>
        <begin position="414"/>
        <end position="433"/>
    </location>
</feature>
<evidence type="ECO:0000256" key="1">
    <source>
        <dbReference type="ARBA" id="ARBA00004141"/>
    </source>
</evidence>
<evidence type="ECO:0000256" key="5">
    <source>
        <dbReference type="ARBA" id="ARBA00023136"/>
    </source>
</evidence>